<dbReference type="Proteomes" id="UP000296706">
    <property type="component" value="Chromosome"/>
</dbReference>
<keyword evidence="2" id="KW-1133">Transmembrane helix</keyword>
<accession>A0A4D6H980</accession>
<dbReference type="Pfam" id="PF25933">
    <property type="entry name" value="DUF7978"/>
    <property type="match status" value="1"/>
</dbReference>
<evidence type="ECO:0000256" key="2">
    <source>
        <dbReference type="SAM" id="Phobius"/>
    </source>
</evidence>
<feature type="compositionally biased region" description="Low complexity" evidence="1">
    <location>
        <begin position="323"/>
        <end position="332"/>
    </location>
</feature>
<evidence type="ECO:0000256" key="1">
    <source>
        <dbReference type="SAM" id="MobiDB-lite"/>
    </source>
</evidence>
<feature type="compositionally biased region" description="Acidic residues" evidence="1">
    <location>
        <begin position="302"/>
        <end position="322"/>
    </location>
</feature>
<feature type="compositionally biased region" description="Low complexity" evidence="1">
    <location>
        <begin position="241"/>
        <end position="256"/>
    </location>
</feature>
<dbReference type="AlphaFoldDB" id="A0A4D6H980"/>
<dbReference type="KEGG" id="hsn:DV733_02695"/>
<dbReference type="GeneID" id="39846738"/>
<feature type="transmembrane region" description="Helical" evidence="2">
    <location>
        <begin position="98"/>
        <end position="116"/>
    </location>
</feature>
<feature type="compositionally biased region" description="Low complexity" evidence="1">
    <location>
        <begin position="269"/>
        <end position="298"/>
    </location>
</feature>
<feature type="transmembrane region" description="Helical" evidence="2">
    <location>
        <begin position="128"/>
        <end position="153"/>
    </location>
</feature>
<dbReference type="RefSeq" id="WP_049993649.1">
    <property type="nucleotide sequence ID" value="NZ_CP031310.1"/>
</dbReference>
<evidence type="ECO:0000313" key="5">
    <source>
        <dbReference type="Proteomes" id="UP000296706"/>
    </source>
</evidence>
<protein>
    <recommendedName>
        <fullName evidence="3">DUF7978 domain-containing protein</fullName>
    </recommendedName>
</protein>
<dbReference type="STRING" id="1457250.GCA_000755225_02836"/>
<organism evidence="4 5">
    <name type="scientific">Halapricum salinum</name>
    <dbReference type="NCBI Taxonomy" id="1457250"/>
    <lineage>
        <taxon>Archaea</taxon>
        <taxon>Methanobacteriati</taxon>
        <taxon>Methanobacteriota</taxon>
        <taxon>Stenosarchaea group</taxon>
        <taxon>Halobacteria</taxon>
        <taxon>Halobacteriales</taxon>
        <taxon>Haloarculaceae</taxon>
        <taxon>Halapricum</taxon>
    </lineage>
</organism>
<evidence type="ECO:0000259" key="3">
    <source>
        <dbReference type="Pfam" id="PF25933"/>
    </source>
</evidence>
<proteinExistence type="predicted"/>
<sequence>MGVRQQQQTGGSLSNVSIGKGIGVGILAWIVTFVLANLLFVLEIGNSDQGFEYYGQTGWRDLVGYKFGENYFSAYPGAFDSPERLNELLVSYDTVPDIVYILLVVGILALLGYRMVSNAVADFDEVGAAAQGATMAIPYAVLMGLTVLAVGAFMEDNLLVLSSDIFSDELTNIVIVGGIIYPAVFGGLGGVAAVFREKQSAGQQPAGRPPAQGQPPAGGQARAPQHQPGQPQGQRPGGQQAGQPQGGQQTRQPQGGQPQGGQPQGGQPQGSHQSGQPQGGQPRDAQQPGRPQSGQQPPTEEPATDDADASEESSEDDGDDSVDSAGADDASGTGSGNPSGDI</sequence>
<name>A0A4D6H980_9EURY</name>
<reference evidence="4 5" key="1">
    <citation type="journal article" date="2019" name="Nat. Commun.">
        <title>A new type of DNA phosphorothioation-based antiviral system in archaea.</title>
        <authorList>
            <person name="Xiong L."/>
            <person name="Liu S."/>
            <person name="Chen S."/>
            <person name="Xiao Y."/>
            <person name="Zhu B."/>
            <person name="Gao Y."/>
            <person name="Zhang Y."/>
            <person name="Chen B."/>
            <person name="Luo J."/>
            <person name="Deng Z."/>
            <person name="Chen X."/>
            <person name="Wang L."/>
            <person name="Chen S."/>
        </authorList>
    </citation>
    <scope>NUCLEOTIDE SEQUENCE [LARGE SCALE GENOMIC DNA]</scope>
    <source>
        <strain evidence="4 5">CBA1105</strain>
    </source>
</reference>
<dbReference type="EMBL" id="CP031310">
    <property type="protein sequence ID" value="QCC50205.1"/>
    <property type="molecule type" value="Genomic_DNA"/>
</dbReference>
<keyword evidence="5" id="KW-1185">Reference proteome</keyword>
<evidence type="ECO:0000313" key="4">
    <source>
        <dbReference type="EMBL" id="QCC50205.1"/>
    </source>
</evidence>
<dbReference type="InterPro" id="IPR058284">
    <property type="entry name" value="DUF7978"/>
</dbReference>
<keyword evidence="2" id="KW-0472">Membrane</keyword>
<feature type="compositionally biased region" description="Gly residues" evidence="1">
    <location>
        <begin position="257"/>
        <end position="268"/>
    </location>
</feature>
<feature type="transmembrane region" description="Helical" evidence="2">
    <location>
        <begin position="173"/>
        <end position="195"/>
    </location>
</feature>
<feature type="region of interest" description="Disordered" evidence="1">
    <location>
        <begin position="199"/>
        <end position="342"/>
    </location>
</feature>
<keyword evidence="2" id="KW-0812">Transmembrane</keyword>
<feature type="compositionally biased region" description="Gly residues" evidence="1">
    <location>
        <begin position="333"/>
        <end position="342"/>
    </location>
</feature>
<feature type="transmembrane region" description="Helical" evidence="2">
    <location>
        <begin position="21"/>
        <end position="42"/>
    </location>
</feature>
<gene>
    <name evidence="4" type="ORF">DV733_02695</name>
</gene>
<feature type="compositionally biased region" description="Low complexity" evidence="1">
    <location>
        <begin position="200"/>
        <end position="234"/>
    </location>
</feature>
<feature type="domain" description="DUF7978" evidence="3">
    <location>
        <begin position="4"/>
        <end position="196"/>
    </location>
</feature>